<accession>A0ABZ0U514</accession>
<gene>
    <name evidence="1" type="ORF">BLCOC_06460</name>
</gene>
<protein>
    <submittedName>
        <fullName evidence="1">Uncharacterized protein</fullName>
    </submittedName>
</protein>
<name>A0ABZ0U514_9FIRM</name>
<organism evidence="1 2">
    <name type="scientific">Blautia producta</name>
    <dbReference type="NCBI Taxonomy" id="33035"/>
    <lineage>
        <taxon>Bacteria</taxon>
        <taxon>Bacillati</taxon>
        <taxon>Bacillota</taxon>
        <taxon>Clostridia</taxon>
        <taxon>Lachnospirales</taxon>
        <taxon>Lachnospiraceae</taxon>
        <taxon>Blautia</taxon>
    </lineage>
</organism>
<evidence type="ECO:0000313" key="2">
    <source>
        <dbReference type="Proteomes" id="UP001325248"/>
    </source>
</evidence>
<reference evidence="1" key="1">
    <citation type="submission" date="2023-10" db="EMBL/GenBank/DDBJ databases">
        <title>Genome sequence of Blautia coccoides DSM 935.</title>
        <authorList>
            <person name="Boeer T."/>
            <person name="Bengelsdorf F.R."/>
            <person name="Daniel R."/>
            <person name="Poehlein A."/>
        </authorList>
    </citation>
    <scope>NUCLEOTIDE SEQUENCE [LARGE SCALE GENOMIC DNA]</scope>
    <source>
        <strain evidence="1">DSM 935</strain>
    </source>
</reference>
<keyword evidence="2" id="KW-1185">Reference proteome</keyword>
<dbReference type="EMBL" id="CP136422">
    <property type="protein sequence ID" value="WPX72310.1"/>
    <property type="molecule type" value="Genomic_DNA"/>
</dbReference>
<dbReference type="Proteomes" id="UP001325248">
    <property type="component" value="Chromosome"/>
</dbReference>
<evidence type="ECO:0000313" key="1">
    <source>
        <dbReference type="EMBL" id="WPX72310.1"/>
    </source>
</evidence>
<sequence>MVSRIEADTTAEGLYAYYANKSILGEIVRAKMLGNKEKVAYELTLFDNMGNTLTIVSGLSSGYWGEGPSGTLEVLKDAGFQVEREFIEDHASFDILKVDRS</sequence>
<proteinExistence type="predicted"/>